<dbReference type="InterPro" id="IPR050941">
    <property type="entry name" value="CCN"/>
</dbReference>
<dbReference type="SMART" id="SM00214">
    <property type="entry name" value="VWC"/>
    <property type="match status" value="4"/>
</dbReference>
<dbReference type="PANTHER" id="PTHR11348">
    <property type="entry name" value="CONNECTIVE TISSUE GROWTH FACTOR-RELATED"/>
    <property type="match status" value="1"/>
</dbReference>
<dbReference type="STRING" id="66420.A0A194Q7F2"/>
<dbReference type="PROSITE" id="PS50184">
    <property type="entry name" value="VWFC_2"/>
    <property type="match status" value="1"/>
</dbReference>
<evidence type="ECO:0000256" key="3">
    <source>
        <dbReference type="SAM" id="Phobius"/>
    </source>
</evidence>
<dbReference type="SUPFAM" id="SSF49265">
    <property type="entry name" value="Fibronectin type III"/>
    <property type="match status" value="1"/>
</dbReference>
<dbReference type="Gene3D" id="2.60.40.10">
    <property type="entry name" value="Immunoglobulins"/>
    <property type="match status" value="1"/>
</dbReference>
<dbReference type="InterPro" id="IPR013783">
    <property type="entry name" value="Ig-like_fold"/>
</dbReference>
<dbReference type="GO" id="GO:0005178">
    <property type="term" value="F:integrin binding"/>
    <property type="evidence" value="ECO:0007669"/>
    <property type="project" value="TreeGrafter"/>
</dbReference>
<dbReference type="GO" id="GO:0005615">
    <property type="term" value="C:extracellular space"/>
    <property type="evidence" value="ECO:0007669"/>
    <property type="project" value="TreeGrafter"/>
</dbReference>
<keyword evidence="1" id="KW-0732">Signal</keyword>
<evidence type="ECO:0000256" key="1">
    <source>
        <dbReference type="ARBA" id="ARBA00022729"/>
    </source>
</evidence>
<dbReference type="EMBL" id="KQ459324">
    <property type="protein sequence ID" value="KPJ01453.1"/>
    <property type="molecule type" value="Genomic_DNA"/>
</dbReference>
<reference evidence="5 6" key="1">
    <citation type="journal article" date="2015" name="Nat. Commun.">
        <title>Outbred genome sequencing and CRISPR/Cas9 gene editing in butterflies.</title>
        <authorList>
            <person name="Li X."/>
            <person name="Fan D."/>
            <person name="Zhang W."/>
            <person name="Liu G."/>
            <person name="Zhang L."/>
            <person name="Zhao L."/>
            <person name="Fang X."/>
            <person name="Chen L."/>
            <person name="Dong Y."/>
            <person name="Chen Y."/>
            <person name="Ding Y."/>
            <person name="Zhao R."/>
            <person name="Feng M."/>
            <person name="Zhu Y."/>
            <person name="Feng Y."/>
            <person name="Jiang X."/>
            <person name="Zhu D."/>
            <person name="Xiang H."/>
            <person name="Feng X."/>
            <person name="Li S."/>
            <person name="Wang J."/>
            <person name="Zhang G."/>
            <person name="Kronforst M.R."/>
            <person name="Wang W."/>
        </authorList>
    </citation>
    <scope>NUCLEOTIDE SEQUENCE [LARGE SCALE GENOMIC DNA]</scope>
    <source>
        <strain evidence="5">Ya'a_city_454_Px</strain>
        <tissue evidence="5">Whole body</tissue>
    </source>
</reference>
<keyword evidence="5" id="KW-0675">Receptor</keyword>
<dbReference type="PANTHER" id="PTHR11348:SF34">
    <property type="entry name" value="EPIDERMAL CELL SURFACE RECEPTOR-RELATED"/>
    <property type="match status" value="1"/>
</dbReference>
<keyword evidence="6" id="KW-1185">Reference proteome</keyword>
<gene>
    <name evidence="5" type="ORF">RR46_08490</name>
</gene>
<evidence type="ECO:0000313" key="5">
    <source>
        <dbReference type="EMBL" id="KPJ01453.1"/>
    </source>
</evidence>
<keyword evidence="3" id="KW-0812">Transmembrane</keyword>
<feature type="compositionally biased region" description="Low complexity" evidence="2">
    <location>
        <begin position="408"/>
        <end position="426"/>
    </location>
</feature>
<evidence type="ECO:0000256" key="2">
    <source>
        <dbReference type="SAM" id="MobiDB-lite"/>
    </source>
</evidence>
<accession>A0A194Q7F2</accession>
<evidence type="ECO:0000259" key="4">
    <source>
        <dbReference type="PROSITE" id="PS50184"/>
    </source>
</evidence>
<dbReference type="InterPro" id="IPR001007">
    <property type="entry name" value="VWF_dom"/>
</dbReference>
<dbReference type="Proteomes" id="UP000053268">
    <property type="component" value="Unassembled WGS sequence"/>
</dbReference>
<dbReference type="GO" id="GO:0045597">
    <property type="term" value="P:positive regulation of cell differentiation"/>
    <property type="evidence" value="ECO:0007669"/>
    <property type="project" value="TreeGrafter"/>
</dbReference>
<dbReference type="CDD" id="cd00063">
    <property type="entry name" value="FN3"/>
    <property type="match status" value="1"/>
</dbReference>
<protein>
    <submittedName>
        <fullName evidence="5">Putative epidermal cell surface receptor</fullName>
    </submittedName>
</protein>
<organism evidence="5 6">
    <name type="scientific">Papilio xuthus</name>
    <name type="common">Asian swallowtail butterfly</name>
    <dbReference type="NCBI Taxonomy" id="66420"/>
    <lineage>
        <taxon>Eukaryota</taxon>
        <taxon>Metazoa</taxon>
        <taxon>Ecdysozoa</taxon>
        <taxon>Arthropoda</taxon>
        <taxon>Hexapoda</taxon>
        <taxon>Insecta</taxon>
        <taxon>Pterygota</taxon>
        <taxon>Neoptera</taxon>
        <taxon>Endopterygota</taxon>
        <taxon>Lepidoptera</taxon>
        <taxon>Glossata</taxon>
        <taxon>Ditrysia</taxon>
        <taxon>Papilionoidea</taxon>
        <taxon>Papilionidae</taxon>
        <taxon>Papilioninae</taxon>
        <taxon>Papilio</taxon>
    </lineage>
</organism>
<feature type="domain" description="VWFC" evidence="4">
    <location>
        <begin position="332"/>
        <end position="395"/>
    </location>
</feature>
<evidence type="ECO:0000313" key="6">
    <source>
        <dbReference type="Proteomes" id="UP000053268"/>
    </source>
</evidence>
<proteinExistence type="predicted"/>
<dbReference type="GO" id="GO:0007155">
    <property type="term" value="P:cell adhesion"/>
    <property type="evidence" value="ECO:0007669"/>
    <property type="project" value="TreeGrafter"/>
</dbReference>
<dbReference type="InterPro" id="IPR003961">
    <property type="entry name" value="FN3_dom"/>
</dbReference>
<name>A0A194Q7F2_PAPXU</name>
<dbReference type="InterPro" id="IPR036116">
    <property type="entry name" value="FN3_sf"/>
</dbReference>
<keyword evidence="3" id="KW-0472">Membrane</keyword>
<feature type="transmembrane region" description="Helical" evidence="3">
    <location>
        <begin position="1586"/>
        <end position="1612"/>
    </location>
</feature>
<feature type="region of interest" description="Disordered" evidence="2">
    <location>
        <begin position="400"/>
        <end position="426"/>
    </location>
</feature>
<keyword evidence="3" id="KW-1133">Transmembrane helix</keyword>
<sequence length="1661" mass="185563">MFSNATFRHERRKARKRAFDVYGEKSRTGCGFAELVSVVRRVGLTLHGEAVMAWTVRAVALWCAVVLALLTTAAAYTVDCNHEYTDCDTELSKMTTDEEEVSQHQPSHLTIPPFIFTTTQQPKKIFTETPTTTTTVTTSAKSTVVTPTTDSKIDLDTTEMTDLTDSILKAKPRLLDLSVDELQSFANALHNQTNQGINRKLSDISEVSLDVDEDDEPPRLITSVPKNKDITDKFYSNLQVPFNPLLSIDKSDEVEICKENEIIYKVGDRIDRGCDETCECTTSGIFECSPRCKHPYTRRGRRLNDPLCFESPVDECCSIIACSTGTGATKADACKFKNESYAVGSSWNIGCQQTCVCEEHSVVSCRPRCNRLQISEKCINVQDPNDDCCEIQVCDVSSDAHEEPENITMSTTTTTPSTTTPMTTTPVATTSTMISSFLASETGRSLDDQNDSFRPTIRPLVLTEPIGSVTVLQNNSVQVNLMHMNNSEDPIHLLLSSDGGRTFRDVELRYTNLILNLEGGKDYILKTKETGTKFNFTITASDSTSNEVPVEESNAYKIGCHHDGQFYAVGEEFHIGCSELCECTGDEKRECAALVCPSHVGLELVSKGCVRWAANPPAHPPNCCPRTARCLSEGTCHYKGVAVPNWSEVPLTLTGCEQRCFCENGELDCQEVCSPLPSLPPQTMRCPPNHRPAAVNISDEDCCKQWGCIPNAGYKNGSKYSHVFPSHDASQNHVTPVAPALPTVTTPLPTPLVMTETNDFFRHMNPAKTRLKTNKLVQPPDPGPIADDSPYHYVHETKNNTFAIYSPNEFHRPFKLLQPIPPVTSINVNWKSLEPPNKSVLVAPVPVSIQPNIPLASHHSDTRTNSRNHLSYVLPDNKIKDLFEKYKQNQMMEAKSISDHEEYVQQMHESVSKVPLLQMHNLNYFLPVYDKKIPSHVPFSFGETKTTPGSMKPIKTYFEPMFNQSADYYRKYPNPQTYKNGRHDVHGLHGKHVTILRSKDLKPIRPSDTGNNDKSWPNIHVLTKVPNPYETVLFRVLPEPITDMQKVPSNSVKLNKVSGKSYSTLDLEHMLSQMEVESEVNRNLGRSADKDIGEHAAGPMPGFPGKPHPPDFIPTIPPEVRYPQEDIVDYEQNNIHRPLNLDPTIAGIPMPPSYSDDNKKLSVILLQSDTPTSVKMIFGLPPVLVGLRGSVDLRYTDTADEDISHWYSQIFAPADEILGTQRLDFRLTGLKPSTTYKIRGKLYLHNLPVEPESDVFNVRTLDLPVVSSNLIYLVISSRLFCRGDEDISHWYSQIFAPADEILGTQRLDFRLTGLKPSTTYKIRGKLYLHNLPVEPESDVFNVRTLDLPVVQAEEEKRREINSRLTVVEVNDTTARLSWRHFTDDELQYIDGIQVRYRPVGTPIYSMTEVLHHARAQAELSALRPAARYEAELVLIPPPRALTELYDATKVEFTTSPYVDPYNWTVTVEVHTVGSVAAELMWHGVPAPAERWVRIYRAAHACGSSRKEHDDFRLATRDLPPTVTLNGLTPNSKCRVWLELYLTNGKVKTSNVVEIHTKSENSPETVDNIIEASSVSGGRGGPPRGDYYGALVAVGVVAALGALTSLLLLLVVVRRHRPRSVPITPVPSAPRESSLPPYDNPAYKLELQQETMGNGNYKFSMW</sequence>